<dbReference type="EMBL" id="LXQD01000319">
    <property type="protein sequence ID" value="RCJ24302.1"/>
    <property type="molecule type" value="Genomic_DNA"/>
</dbReference>
<protein>
    <submittedName>
        <fullName evidence="1">Uncharacterized protein</fullName>
    </submittedName>
</protein>
<dbReference type="Proteomes" id="UP000252107">
    <property type="component" value="Unassembled WGS sequence"/>
</dbReference>
<organism evidence="1 2">
    <name type="scientific">Nostoc minutum NIES-26</name>
    <dbReference type="NCBI Taxonomy" id="1844469"/>
    <lineage>
        <taxon>Bacteria</taxon>
        <taxon>Bacillati</taxon>
        <taxon>Cyanobacteriota</taxon>
        <taxon>Cyanophyceae</taxon>
        <taxon>Nostocales</taxon>
        <taxon>Nostocaceae</taxon>
        <taxon>Nostoc</taxon>
    </lineage>
</organism>
<sequence>MLTTKANPSLSSVLSVSVRLTANDRQLVEQLFNSLRNTGICETRSEFIRLAIDELATKYAEEVATS</sequence>
<keyword evidence="2" id="KW-1185">Reference proteome</keyword>
<name>A0A367QM87_9NOSO</name>
<evidence type="ECO:0000313" key="2">
    <source>
        <dbReference type="Proteomes" id="UP000252107"/>
    </source>
</evidence>
<proteinExistence type="predicted"/>
<evidence type="ECO:0000313" key="1">
    <source>
        <dbReference type="EMBL" id="RCJ24302.1"/>
    </source>
</evidence>
<accession>A0A367QM87</accession>
<reference evidence="1" key="1">
    <citation type="submission" date="2016-04" db="EMBL/GenBank/DDBJ databases">
        <authorList>
            <person name="Tabuchi Yagui T.R."/>
        </authorList>
    </citation>
    <scope>NUCLEOTIDE SEQUENCE [LARGE SCALE GENOMIC DNA]</scope>
    <source>
        <strain evidence="1">NIES-26</strain>
    </source>
</reference>
<dbReference type="AlphaFoldDB" id="A0A367QM87"/>
<comment type="caution">
    <text evidence="1">The sequence shown here is derived from an EMBL/GenBank/DDBJ whole genome shotgun (WGS) entry which is preliminary data.</text>
</comment>
<gene>
    <name evidence="1" type="ORF">A6770_28455</name>
</gene>